<dbReference type="Gene3D" id="2.40.50.140">
    <property type="entry name" value="Nucleic acid-binding proteins"/>
    <property type="match status" value="1"/>
</dbReference>
<dbReference type="Proteomes" id="UP000027616">
    <property type="component" value="Chromosome I"/>
</dbReference>
<accession>A0A060R7X8</accession>
<dbReference type="PANTHER" id="PTHR33991:SF1">
    <property type="entry name" value="DNA REPAIR PROTEIN RECO"/>
    <property type="match status" value="1"/>
</dbReference>
<dbReference type="GO" id="GO:0043590">
    <property type="term" value="C:bacterial nucleoid"/>
    <property type="evidence" value="ECO:0007669"/>
    <property type="project" value="TreeGrafter"/>
</dbReference>
<comment type="similarity">
    <text evidence="4">Belongs to the RecO family.</text>
</comment>
<organism evidence="6 7">
    <name type="scientific">Mucinivorans hirudinis</name>
    <dbReference type="NCBI Taxonomy" id="1433126"/>
    <lineage>
        <taxon>Bacteria</taxon>
        <taxon>Pseudomonadati</taxon>
        <taxon>Bacteroidota</taxon>
        <taxon>Bacteroidia</taxon>
        <taxon>Bacteroidales</taxon>
        <taxon>Rikenellaceae</taxon>
        <taxon>Mucinivorans</taxon>
    </lineage>
</organism>
<dbReference type="InterPro" id="IPR012340">
    <property type="entry name" value="NA-bd_OB-fold"/>
</dbReference>
<dbReference type="Pfam" id="PF02565">
    <property type="entry name" value="RecO_C"/>
    <property type="match status" value="1"/>
</dbReference>
<dbReference type="HAMAP" id="MF_00201">
    <property type="entry name" value="RecO"/>
    <property type="match status" value="1"/>
</dbReference>
<keyword evidence="1 4" id="KW-0227">DNA damage</keyword>
<dbReference type="NCBIfam" id="TIGR00613">
    <property type="entry name" value="reco"/>
    <property type="match status" value="1"/>
</dbReference>
<dbReference type="SUPFAM" id="SSF57863">
    <property type="entry name" value="ArfGap/RecO-like zinc finger"/>
    <property type="match status" value="1"/>
</dbReference>
<gene>
    <name evidence="4" type="primary">recO</name>
    <name evidence="6" type="ORF">BN938_1318</name>
</gene>
<dbReference type="InterPro" id="IPR037278">
    <property type="entry name" value="ARFGAP/RecO"/>
</dbReference>
<name>A0A060R7X8_9BACT</name>
<dbReference type="OrthoDB" id="9789152at2"/>
<feature type="domain" description="DNA replication/recombination mediator RecO N-terminal" evidence="5">
    <location>
        <begin position="1"/>
        <end position="71"/>
    </location>
</feature>
<dbReference type="InterPro" id="IPR003717">
    <property type="entry name" value="RecO"/>
</dbReference>
<comment type="function">
    <text evidence="4">Involved in DNA repair and RecF pathway recombination.</text>
</comment>
<evidence type="ECO:0000313" key="6">
    <source>
        <dbReference type="EMBL" id="CDN31407.1"/>
    </source>
</evidence>
<dbReference type="PANTHER" id="PTHR33991">
    <property type="entry name" value="DNA REPAIR PROTEIN RECO"/>
    <property type="match status" value="1"/>
</dbReference>
<keyword evidence="2 4" id="KW-0233">DNA recombination</keyword>
<dbReference type="InterPro" id="IPR022572">
    <property type="entry name" value="DNA_rep/recomb_RecO_N"/>
</dbReference>
<dbReference type="HOGENOM" id="CLU_087596_0_0_10"/>
<proteinExistence type="inferred from homology"/>
<dbReference type="EMBL" id="HG934468">
    <property type="protein sequence ID" value="CDN31407.1"/>
    <property type="molecule type" value="Genomic_DNA"/>
</dbReference>
<evidence type="ECO:0000259" key="5">
    <source>
        <dbReference type="Pfam" id="PF11967"/>
    </source>
</evidence>
<evidence type="ECO:0000256" key="2">
    <source>
        <dbReference type="ARBA" id="ARBA00023172"/>
    </source>
</evidence>
<dbReference type="AlphaFoldDB" id="A0A060R7X8"/>
<dbReference type="STRING" id="1433126.BN938_1318"/>
<keyword evidence="3 4" id="KW-0234">DNA repair</keyword>
<dbReference type="GO" id="GO:0006302">
    <property type="term" value="P:double-strand break repair"/>
    <property type="evidence" value="ECO:0007669"/>
    <property type="project" value="TreeGrafter"/>
</dbReference>
<evidence type="ECO:0000313" key="7">
    <source>
        <dbReference type="Proteomes" id="UP000027616"/>
    </source>
</evidence>
<evidence type="ECO:0000256" key="4">
    <source>
        <dbReference type="HAMAP-Rule" id="MF_00201"/>
    </source>
</evidence>
<sequence>MQYCDEGIVLHSFKYGDNQLIIHILTQGNGRKSFITRFRAKSPRGIFQPLSLVEFTAVGGRELDKLQQADFAVPLAAIPFDIVKSTIALFIAEFLYRVVGEQGVDRPLYDFSKNSVIALDLMEGELANFHLHFAVRLLYYLGFAPENRYRTGDWYDIRSGQFCNAEPTHNQKFKPETAALLHEFTNLQTAHICTVKLSRGQRSAFLESIMELYAHHTDAVYRVNSIAILREIF</sequence>
<evidence type="ECO:0000256" key="3">
    <source>
        <dbReference type="ARBA" id="ARBA00023204"/>
    </source>
</evidence>
<protein>
    <recommendedName>
        <fullName evidence="4">DNA repair protein RecO</fullName>
    </recommendedName>
    <alternativeName>
        <fullName evidence="4">Recombination protein O</fullName>
    </alternativeName>
</protein>
<keyword evidence="7" id="KW-1185">Reference proteome</keyword>
<dbReference type="GO" id="GO:0006310">
    <property type="term" value="P:DNA recombination"/>
    <property type="evidence" value="ECO:0007669"/>
    <property type="project" value="UniProtKB-UniRule"/>
</dbReference>
<reference evidence="6 7" key="1">
    <citation type="journal article" date="2015" name="Genome Announc.">
        <title>Complete Genome Sequence of the Novel Leech Symbiont Mucinivorans hirudinis M3T.</title>
        <authorList>
            <person name="Nelson M.C."/>
            <person name="Bomar L."/>
            <person name="Graf J."/>
        </authorList>
    </citation>
    <scope>NUCLEOTIDE SEQUENCE [LARGE SCALE GENOMIC DNA]</scope>
    <source>
        <strain evidence="7">M3</strain>
    </source>
</reference>
<dbReference type="KEGG" id="rbc:BN938_1318"/>
<dbReference type="SUPFAM" id="SSF50249">
    <property type="entry name" value="Nucleic acid-binding proteins"/>
    <property type="match status" value="1"/>
</dbReference>
<dbReference type="Pfam" id="PF11967">
    <property type="entry name" value="RecO_N"/>
    <property type="match status" value="1"/>
</dbReference>
<evidence type="ECO:0000256" key="1">
    <source>
        <dbReference type="ARBA" id="ARBA00022763"/>
    </source>
</evidence>
<dbReference type="eggNOG" id="COG1381">
    <property type="taxonomic scope" value="Bacteria"/>
</dbReference>